<feature type="compositionally biased region" description="Basic and acidic residues" evidence="1">
    <location>
        <begin position="965"/>
        <end position="982"/>
    </location>
</feature>
<dbReference type="SUPFAM" id="SSF48452">
    <property type="entry name" value="TPR-like"/>
    <property type="match status" value="1"/>
</dbReference>
<organism evidence="3">
    <name type="scientific">Aureococcus anophagefferens</name>
    <name type="common">Harmful bloom alga</name>
    <dbReference type="NCBI Taxonomy" id="44056"/>
    <lineage>
        <taxon>Eukaryota</taxon>
        <taxon>Sar</taxon>
        <taxon>Stramenopiles</taxon>
        <taxon>Ochrophyta</taxon>
        <taxon>Pelagophyceae</taxon>
        <taxon>Pelagomonadales</taxon>
        <taxon>Pelagomonadaceae</taxon>
        <taxon>Aureococcus</taxon>
    </lineage>
</organism>
<evidence type="ECO:0000313" key="2">
    <source>
        <dbReference type="EMBL" id="EGB11057.1"/>
    </source>
</evidence>
<dbReference type="Gene3D" id="1.25.40.10">
    <property type="entry name" value="Tetratricopeptide repeat domain"/>
    <property type="match status" value="2"/>
</dbReference>
<dbReference type="InterPro" id="IPR011990">
    <property type="entry name" value="TPR-like_helical_dom_sf"/>
</dbReference>
<evidence type="ECO:0000256" key="1">
    <source>
        <dbReference type="SAM" id="MobiDB-lite"/>
    </source>
</evidence>
<dbReference type="GeneID" id="20228040"/>
<name>F0Y2K2_AURAN</name>
<dbReference type="Proteomes" id="UP000002729">
    <property type="component" value="Unassembled WGS sequence"/>
</dbReference>
<accession>F0Y2K2</accession>
<dbReference type="InterPro" id="IPR019734">
    <property type="entry name" value="TPR_rpt"/>
</dbReference>
<sequence>MSLRESAAANEEDGGRLMDELQWKPAVLKLEEAARDLESYHEPLNKSRLEAKIGRCYVELRDYGAAHGRFEKQLECALQHDATTGTERDEGRCVAHHNLGHALFLLGSHAKALDQLDEAANLLDELEMPEQKGRTASLAGVIHQMNNRLEAAIAKHQTDHDASLKLARQNENERGGPGATGVIRARHNIGACLLRLGKHAHAREEFDACAAALDGLQVDELEALHKGATKKFALAKAFYHGAIATDLELDGGSLDRLERAAKLAPDRARNDRRHGPVRRNFKTLELGHIDVPDPPITIQENAALPDEHAAAWPGRPEDAILGALVQIALARYALRLAKQFGIDRGRKRGRNSQLQRLLSRPFSTRIDGKDFGQIYVRLGNANRYAHVAKRKLDVIANTTVTLVTHTCDVTRGYAQAIAGDLKAAAISFVDGLGTLVDGENRGSFGAMTKGADATFGCDCDGPPDLVPFTNGYGGAVRAEALATLKHSAAKSRGVVIRQGIGLGALYACAALHAPDKEKDKIAPANTHGPSAKAVRSAFDLLQSACEVGDLMESSVAFGQRGCCRQLMGSKKEAIADFERQLSQAQSHEGAATGSEFSVARLQMSALRNIGDCNEAIGDAAIALKYARAHVNMGERDTDRTVVADSRKRLISAYAQLANQYTAEEEDFLQVEQQEVLDLERLRNLHPDQLDRFEESPYWIAANARNLARLQLEKYRDAVNVHFAKPETPTNNHGGASPTRFPELKNQASIPLYAVGSLEMAQAVAAFVFPRRERETVLIRSDSNCGTTEPVTVNGIETSYRVVELFPGISCLTVGRFRARFVVDLAAAPVPYAASDFATLSDVVSSENTLAYIVQGARSRSLEVHDGSSGSCVVRGTVCKWEGLVRTFAQAASSETFDSKVAARRAFLDGRSADEWVVLVPEDPRLKKLFTENKYEGFQGLSEWRVWDEARRAYARIQQRISGALAERRDQKRERKERAKCELRDEEDDAKRRASTVDARDRDATPLVLQLVVPFGGMGFLAALAVASRQSLTLVAVEALERERRVPYGDLRMGHESSYQKTLFAATDPPDLWREARDAAAAASLAKDVSTFGAAFADEFGSQVQLGWTRYTERKYAAHARVVANPPPPRTPLWQRVLVGPSSLDHGESWQKRLYASSYPRLALATPVGEWWTRARVDALATALHGKTTSLTALVDSFVEAQFADAPSKCSAKEKAEAAAAVAAAKKAARRDAKWAANALVSWRSRAALGGEDWRVPHYVVNDGCRVAVAPGRRDLTVEGRVDAPPRHPSELVPSGQTLLTSFFAKPRG</sequence>
<dbReference type="KEGG" id="aaf:AURANDRAFT_71026"/>
<feature type="region of interest" description="Disordered" evidence="1">
    <location>
        <begin position="965"/>
        <end position="997"/>
    </location>
</feature>
<dbReference type="InParanoid" id="F0Y2K2"/>
<proteinExistence type="predicted"/>
<dbReference type="OrthoDB" id="10671427at2759"/>
<protein>
    <submittedName>
        <fullName evidence="2">Expressed protein</fullName>
    </submittedName>
</protein>
<dbReference type="PROSITE" id="PS50096">
    <property type="entry name" value="IQ"/>
    <property type="match status" value="1"/>
</dbReference>
<evidence type="ECO:0000313" key="3">
    <source>
        <dbReference type="Proteomes" id="UP000002729"/>
    </source>
</evidence>
<gene>
    <name evidence="2" type="ORF">AURANDRAFT_71026</name>
</gene>
<reference evidence="2 3" key="1">
    <citation type="journal article" date="2011" name="Proc. Natl. Acad. Sci. U.S.A.">
        <title>Niche of harmful alga Aureococcus anophagefferens revealed through ecogenomics.</title>
        <authorList>
            <person name="Gobler C.J."/>
            <person name="Berry D.L."/>
            <person name="Dyhrman S.T."/>
            <person name="Wilhelm S.W."/>
            <person name="Salamov A."/>
            <person name="Lobanov A.V."/>
            <person name="Zhang Y."/>
            <person name="Collier J.L."/>
            <person name="Wurch L.L."/>
            <person name="Kustka A.B."/>
            <person name="Dill B.D."/>
            <person name="Shah M."/>
            <person name="VerBerkmoes N.C."/>
            <person name="Kuo A."/>
            <person name="Terry A."/>
            <person name="Pangilinan J."/>
            <person name="Lindquist E.A."/>
            <person name="Lucas S."/>
            <person name="Paulsen I.T."/>
            <person name="Hattenrath-Lehmann T.K."/>
            <person name="Talmage S.C."/>
            <person name="Walker E.A."/>
            <person name="Koch F."/>
            <person name="Burson A.M."/>
            <person name="Marcoval M.A."/>
            <person name="Tang Y.Z."/>
            <person name="Lecleir G.R."/>
            <person name="Coyne K.J."/>
            <person name="Berg G.M."/>
            <person name="Bertrand E.M."/>
            <person name="Saito M.A."/>
            <person name="Gladyshev V.N."/>
            <person name="Grigoriev I.V."/>
        </authorList>
    </citation>
    <scope>NUCLEOTIDE SEQUENCE [LARGE SCALE GENOMIC DNA]</scope>
    <source>
        <strain evidence="3">CCMP 1984</strain>
    </source>
</reference>
<dbReference type="SMART" id="SM00028">
    <property type="entry name" value="TPR"/>
    <property type="match status" value="4"/>
</dbReference>
<keyword evidence="3" id="KW-1185">Reference proteome</keyword>
<dbReference type="RefSeq" id="XP_009034611.1">
    <property type="nucleotide sequence ID" value="XM_009036363.1"/>
</dbReference>
<dbReference type="EMBL" id="GL833123">
    <property type="protein sequence ID" value="EGB11057.1"/>
    <property type="molecule type" value="Genomic_DNA"/>
</dbReference>